<organism evidence="2 3">
    <name type="scientific">Cirrhinus molitorella</name>
    <name type="common">mud carp</name>
    <dbReference type="NCBI Taxonomy" id="172907"/>
    <lineage>
        <taxon>Eukaryota</taxon>
        <taxon>Metazoa</taxon>
        <taxon>Chordata</taxon>
        <taxon>Craniata</taxon>
        <taxon>Vertebrata</taxon>
        <taxon>Euteleostomi</taxon>
        <taxon>Actinopterygii</taxon>
        <taxon>Neopterygii</taxon>
        <taxon>Teleostei</taxon>
        <taxon>Ostariophysi</taxon>
        <taxon>Cypriniformes</taxon>
        <taxon>Cyprinidae</taxon>
        <taxon>Labeoninae</taxon>
        <taxon>Labeonini</taxon>
        <taxon>Cirrhinus</taxon>
    </lineage>
</organism>
<feature type="region of interest" description="Disordered" evidence="1">
    <location>
        <begin position="68"/>
        <end position="94"/>
    </location>
</feature>
<evidence type="ECO:0008006" key="4">
    <source>
        <dbReference type="Google" id="ProtNLM"/>
    </source>
</evidence>
<comment type="caution">
    <text evidence="2">The sequence shown here is derived from an EMBL/GenBank/DDBJ whole genome shotgun (WGS) entry which is preliminary data.</text>
</comment>
<keyword evidence="3" id="KW-1185">Reference proteome</keyword>
<proteinExistence type="predicted"/>
<evidence type="ECO:0000313" key="3">
    <source>
        <dbReference type="Proteomes" id="UP001558613"/>
    </source>
</evidence>
<dbReference type="EMBL" id="JAYMGO010000001">
    <property type="protein sequence ID" value="KAL1282230.1"/>
    <property type="molecule type" value="Genomic_DNA"/>
</dbReference>
<dbReference type="Proteomes" id="UP001558613">
    <property type="component" value="Unassembled WGS sequence"/>
</dbReference>
<protein>
    <recommendedName>
        <fullName evidence="4">DET1- and DDB1-associated protein 1</fullName>
    </recommendedName>
</protein>
<feature type="compositionally biased region" description="Polar residues" evidence="1">
    <location>
        <begin position="84"/>
        <end position="94"/>
    </location>
</feature>
<gene>
    <name evidence="2" type="ORF">QQF64_001033</name>
</gene>
<name>A0ABR3NZC3_9TELE</name>
<evidence type="ECO:0000313" key="2">
    <source>
        <dbReference type="EMBL" id="KAL1282230.1"/>
    </source>
</evidence>
<accession>A0ABR3NZC3</accession>
<reference evidence="2 3" key="1">
    <citation type="submission" date="2023-09" db="EMBL/GenBank/DDBJ databases">
        <authorList>
            <person name="Wang M."/>
        </authorList>
    </citation>
    <scope>NUCLEOTIDE SEQUENCE [LARGE SCALE GENOMIC DNA]</scope>
    <source>
        <strain evidence="2">GT-2023</strain>
        <tissue evidence="2">Liver</tissue>
    </source>
</reference>
<evidence type="ECO:0000256" key="1">
    <source>
        <dbReference type="SAM" id="MobiDB-lite"/>
    </source>
</evidence>
<sequence length="94" mass="10901">MPTAAMISLLQTDRALRHVHYNGKCIISFPHECVSSYPTQTRLVTPRPPELHFYLVRHVRDRVRLHLRRVTEDNNTENEGDEYSPNSRSTGSEV</sequence>